<dbReference type="RefSeq" id="XP_031575145.1">
    <property type="nucleotide sequence ID" value="XM_031719285.1"/>
</dbReference>
<name>A0A6P8JFQ8_ACTTE</name>
<dbReference type="Gene3D" id="2.60.120.820">
    <property type="entry name" value="PHR domain"/>
    <property type="match status" value="1"/>
</dbReference>
<dbReference type="SUPFAM" id="SSF54695">
    <property type="entry name" value="POZ domain"/>
    <property type="match status" value="1"/>
</dbReference>
<dbReference type="Gene3D" id="3.30.710.10">
    <property type="entry name" value="Potassium Channel Kv1.1, Chain A"/>
    <property type="match status" value="1"/>
</dbReference>
<reference evidence="5" key="1">
    <citation type="submission" date="2025-08" db="UniProtKB">
        <authorList>
            <consortium name="RefSeq"/>
        </authorList>
    </citation>
    <scope>IDENTIFICATION</scope>
    <source>
        <tissue evidence="5">Tentacle</tissue>
    </source>
</reference>
<dbReference type="InParanoid" id="A0A6P8JFQ8"/>
<dbReference type="PROSITE" id="PS50097">
    <property type="entry name" value="BTB"/>
    <property type="match status" value="1"/>
</dbReference>
<dbReference type="PANTHER" id="PTHR45774:SF3">
    <property type="entry name" value="BTB (POZ) DOMAIN-CONTAINING 2B-RELATED"/>
    <property type="match status" value="1"/>
</dbReference>
<dbReference type="InterPro" id="IPR011333">
    <property type="entry name" value="SKP1/BTB/POZ_sf"/>
</dbReference>
<evidence type="ECO:0000313" key="5">
    <source>
        <dbReference type="RefSeq" id="XP_031575145.1"/>
    </source>
</evidence>
<evidence type="ECO:0000256" key="1">
    <source>
        <dbReference type="ARBA" id="ARBA00004496"/>
    </source>
</evidence>
<gene>
    <name evidence="5" type="primary">LOC116308796</name>
</gene>
<dbReference type="Pfam" id="PF00651">
    <property type="entry name" value="BTB"/>
    <property type="match status" value="1"/>
</dbReference>
<dbReference type="SMART" id="SM00225">
    <property type="entry name" value="BTB"/>
    <property type="match status" value="1"/>
</dbReference>
<proteinExistence type="predicted"/>
<accession>A0A6P8JFQ8</accession>
<dbReference type="SMART" id="SM00875">
    <property type="entry name" value="BACK"/>
    <property type="match status" value="1"/>
</dbReference>
<protein>
    <submittedName>
        <fullName evidence="5">BTB/POZ domain-containing protein 6-B-like</fullName>
    </submittedName>
</protein>
<dbReference type="AlphaFoldDB" id="A0A6P8JFQ8"/>
<dbReference type="InterPro" id="IPR038648">
    <property type="entry name" value="PHR_sf"/>
</dbReference>
<dbReference type="Pfam" id="PF08005">
    <property type="entry name" value="PHR"/>
    <property type="match status" value="1"/>
</dbReference>
<comment type="subcellular location">
    <subcellularLocation>
        <location evidence="1">Cytoplasm</location>
    </subcellularLocation>
</comment>
<dbReference type="InterPro" id="IPR011705">
    <property type="entry name" value="BACK"/>
</dbReference>
<dbReference type="GeneID" id="116308796"/>
<dbReference type="InterPro" id="IPR012983">
    <property type="entry name" value="PHR"/>
</dbReference>
<dbReference type="GO" id="GO:0022008">
    <property type="term" value="P:neurogenesis"/>
    <property type="evidence" value="ECO:0007669"/>
    <property type="project" value="TreeGrafter"/>
</dbReference>
<organism evidence="4 5">
    <name type="scientific">Actinia tenebrosa</name>
    <name type="common">Australian red waratah sea anemone</name>
    <dbReference type="NCBI Taxonomy" id="6105"/>
    <lineage>
        <taxon>Eukaryota</taxon>
        <taxon>Metazoa</taxon>
        <taxon>Cnidaria</taxon>
        <taxon>Anthozoa</taxon>
        <taxon>Hexacorallia</taxon>
        <taxon>Actiniaria</taxon>
        <taxon>Actiniidae</taxon>
        <taxon>Actinia</taxon>
    </lineage>
</organism>
<keyword evidence="4" id="KW-1185">Reference proteome</keyword>
<dbReference type="OrthoDB" id="45365at2759"/>
<dbReference type="Pfam" id="PF07707">
    <property type="entry name" value="BACK"/>
    <property type="match status" value="1"/>
</dbReference>
<evidence type="ECO:0000256" key="2">
    <source>
        <dbReference type="ARBA" id="ARBA00022490"/>
    </source>
</evidence>
<feature type="domain" description="BTB" evidence="3">
    <location>
        <begin position="27"/>
        <end position="98"/>
    </location>
</feature>
<dbReference type="InterPro" id="IPR000210">
    <property type="entry name" value="BTB/POZ_dom"/>
</dbReference>
<keyword evidence="2" id="KW-0963">Cytoplasm</keyword>
<dbReference type="KEGG" id="aten:116308796"/>
<dbReference type="Gene3D" id="1.25.40.420">
    <property type="match status" value="1"/>
</dbReference>
<evidence type="ECO:0000313" key="4">
    <source>
        <dbReference type="Proteomes" id="UP000515163"/>
    </source>
</evidence>
<evidence type="ECO:0000259" key="3">
    <source>
        <dbReference type="PROSITE" id="PS50097"/>
    </source>
</evidence>
<dbReference type="GO" id="GO:0005829">
    <property type="term" value="C:cytosol"/>
    <property type="evidence" value="ECO:0007669"/>
    <property type="project" value="TreeGrafter"/>
</dbReference>
<sequence>MEASSWQNKLSTVRERNLYAFNKSLFCDVKFSVLDSNGGRVTLQAHKYVLAISSPVFEAMFYGELAETGPTIDLPDCTKEGLQEMLHHMYSDEVSLNGSNVMQVLYLAKKYMLPFLEQKCREYLEEELKPEDVFVVLPQVKHLRDDKLEQHCWDMVDRETERAVSSEPFLDVPHEVLCQVLGRDRLKIREVDLFQAVDKWVLKRIKEKGIENKKKIKRSILGEEGIRLIRFPLMSLKEFAGNVLPSKILSTDEITELVQMFSSLAPSTKMFNEKSRIKASVFSSRFNDFSGDIWNYSGNIDAIDLTVNKAVSLVGVRLNGSQGNSYNVELTIYQIDTVLAFSSSSFQTEDKLIDDQYHGFTVTLDKPVPLDPGVRYTIAAKIQGPRSYRGDNGKESVQCEDLVIQYLPSTKSRNGTGVTQGQFPSIILELS</sequence>
<dbReference type="PANTHER" id="PTHR45774">
    <property type="entry name" value="BTB/POZ DOMAIN-CONTAINING"/>
    <property type="match status" value="1"/>
</dbReference>
<dbReference type="Proteomes" id="UP000515163">
    <property type="component" value="Unplaced"/>
</dbReference>